<evidence type="ECO:0000256" key="1">
    <source>
        <dbReference type="SAM" id="MobiDB-lite"/>
    </source>
</evidence>
<comment type="caution">
    <text evidence="2">The sequence shown here is derived from an EMBL/GenBank/DDBJ whole genome shotgun (WGS) entry which is preliminary data.</text>
</comment>
<evidence type="ECO:0000313" key="2">
    <source>
        <dbReference type="EMBL" id="MFE4108392.1"/>
    </source>
</evidence>
<protein>
    <submittedName>
        <fullName evidence="2">Uncharacterized protein</fullName>
    </submittedName>
</protein>
<dbReference type="RefSeq" id="WP_377968023.1">
    <property type="nucleotide sequence ID" value="NZ_JBHZOL010000109.1"/>
</dbReference>
<evidence type="ECO:0000313" key="3">
    <source>
        <dbReference type="Proteomes" id="UP001600165"/>
    </source>
</evidence>
<dbReference type="EMBL" id="JBHZOL010000109">
    <property type="protein sequence ID" value="MFE4108392.1"/>
    <property type="molecule type" value="Genomic_DNA"/>
</dbReference>
<dbReference type="Proteomes" id="UP001600165">
    <property type="component" value="Unassembled WGS sequence"/>
</dbReference>
<sequence>MCLKKENQKAKNNDQEDVAEQQWPVELEPAENDQNEAATRQKSTSKTLDERDEILQRAKKLGVRLEDRKLAKAIAAHPSRLETAVTALVEKTETVRYPTRFLERAILEAWEPERKQNLKFSQWFDEAKQHGCEVLGGQMIDDVQWVYASDGQPYRWHELNGLPWDELRAKLNPVPIDLPTPPRSKVIFSQPELAQEVFEVDLYDLSPLLVALDVEIARLGWSEALLSDHLYQWFLKRERSLLTDDQLHELLELLQEMVIPAEVA</sequence>
<keyword evidence="3" id="KW-1185">Reference proteome</keyword>
<feature type="compositionally biased region" description="Basic and acidic residues" evidence="1">
    <location>
        <begin position="1"/>
        <end position="14"/>
    </location>
</feature>
<accession>A0ABW6IJJ6</accession>
<proteinExistence type="predicted"/>
<name>A0ABW6IJJ6_9CYAN</name>
<feature type="region of interest" description="Disordered" evidence="1">
    <location>
        <begin position="1"/>
        <end position="50"/>
    </location>
</feature>
<gene>
    <name evidence="2" type="ORF">ACFVKH_19095</name>
</gene>
<feature type="compositionally biased region" description="Polar residues" evidence="1">
    <location>
        <begin position="35"/>
        <end position="46"/>
    </location>
</feature>
<organism evidence="2 3">
    <name type="scientific">Almyronema epifaneia S1</name>
    <dbReference type="NCBI Taxonomy" id="2991925"/>
    <lineage>
        <taxon>Bacteria</taxon>
        <taxon>Bacillati</taxon>
        <taxon>Cyanobacteriota</taxon>
        <taxon>Cyanophyceae</taxon>
        <taxon>Nodosilineales</taxon>
        <taxon>Nodosilineaceae</taxon>
        <taxon>Almyronema</taxon>
        <taxon>Almyronema epifaneia</taxon>
    </lineage>
</organism>
<reference evidence="2 3" key="1">
    <citation type="submission" date="2024-10" db="EMBL/GenBank/DDBJ databases">
        <authorList>
            <person name="Ratan Roy A."/>
            <person name="Morales Sandoval P.H."/>
            <person name="De Los Santos Villalobos S."/>
            <person name="Chakraborty S."/>
            <person name="Mukherjee J."/>
        </authorList>
    </citation>
    <scope>NUCLEOTIDE SEQUENCE [LARGE SCALE GENOMIC DNA]</scope>
    <source>
        <strain evidence="2 3">S1</strain>
    </source>
</reference>